<keyword evidence="2" id="KW-1185">Reference proteome</keyword>
<gene>
    <name evidence="1" type="ORF">EZ437_10525</name>
</gene>
<dbReference type="RefSeq" id="WP_131595881.1">
    <property type="nucleotide sequence ID" value="NZ_SJSL01000002.1"/>
</dbReference>
<dbReference type="OrthoDB" id="67652at2"/>
<proteinExistence type="predicted"/>
<accession>A0A4R0NLX9</accession>
<protein>
    <recommendedName>
        <fullName evidence="3">Pentapeptide repeat protein</fullName>
    </recommendedName>
</protein>
<evidence type="ECO:0000313" key="1">
    <source>
        <dbReference type="EMBL" id="TCD01189.1"/>
    </source>
</evidence>
<dbReference type="AlphaFoldDB" id="A0A4R0NLX9"/>
<dbReference type="Proteomes" id="UP000293347">
    <property type="component" value="Unassembled WGS sequence"/>
</dbReference>
<dbReference type="InterPro" id="IPR051082">
    <property type="entry name" value="Pentapeptide-BTB/POZ_domain"/>
</dbReference>
<dbReference type="InterPro" id="IPR001646">
    <property type="entry name" value="5peptide_repeat"/>
</dbReference>
<organism evidence="1 2">
    <name type="scientific">Pedobacter psychroterrae</name>
    <dbReference type="NCBI Taxonomy" id="2530453"/>
    <lineage>
        <taxon>Bacteria</taxon>
        <taxon>Pseudomonadati</taxon>
        <taxon>Bacteroidota</taxon>
        <taxon>Sphingobacteriia</taxon>
        <taxon>Sphingobacteriales</taxon>
        <taxon>Sphingobacteriaceae</taxon>
        <taxon>Pedobacter</taxon>
    </lineage>
</organism>
<dbReference type="PANTHER" id="PTHR14136:SF17">
    <property type="entry name" value="BTB_POZ DOMAIN-CONTAINING PROTEIN KCTD9"/>
    <property type="match status" value="1"/>
</dbReference>
<comment type="caution">
    <text evidence="1">The sequence shown here is derived from an EMBL/GenBank/DDBJ whole genome shotgun (WGS) entry which is preliminary data.</text>
</comment>
<evidence type="ECO:0008006" key="3">
    <source>
        <dbReference type="Google" id="ProtNLM"/>
    </source>
</evidence>
<dbReference type="Pfam" id="PF00805">
    <property type="entry name" value="Pentapeptide"/>
    <property type="match status" value="7"/>
</dbReference>
<evidence type="ECO:0000313" key="2">
    <source>
        <dbReference type="Proteomes" id="UP000293347"/>
    </source>
</evidence>
<dbReference type="Gene3D" id="2.160.20.80">
    <property type="entry name" value="E3 ubiquitin-protein ligase SopA"/>
    <property type="match status" value="4"/>
</dbReference>
<dbReference type="EMBL" id="SJSL01000002">
    <property type="protein sequence ID" value="TCD01189.1"/>
    <property type="molecule type" value="Genomic_DNA"/>
</dbReference>
<sequence length="1118" mass="123485">MPGILPPNKVNTRVDLSNSDFSGQNLSGYVFIGCNLTGVNFSGSNFDSVTEFTDSTFGASSQKKVTSFADCILTAAKFTEPAQFGRQGSKTLLTNLTGATVPWKLLGKKCQFTDLSNAKITDPPADFARIDFKSVKWNNFDFKEKSIRNAHFTECDLQNCKMSRCELDFAVFISCNLNKVTMAGASLDTVVFDNSDLTSTDLSYASRFREISFRNALLQGTRFDGNNITDSKFSIPCKTSTDPTYITSFQFATVPADFMLKNLQKNWQCLDLRNVIINDFSSITGQLQNLKAMYSFFNSSLSFEKAILNVADFKKARFNGVNFNNAILNGSTFTGINTVQGTEMGNAGARINILPGNALYSGFIELLNRKDAEGIKRIFTACGLILQNVECTPVRDTQSNLQTWHIIDVNSKNGKKYVIIQFPVSDGFKYAIFDNSPSTFSYARMVECNLQDSNFSNSNLAHAQLYGSSITYAILSNANLTAAQFGKNAAIFSMAESDTSALAPYDYKTFLNSVQQGVLKDMIDIFQWSGYSIGNITCIIAPTPAGAEAAWMITDNSTTPVRKFLVANMVVSTSPKARELTVIFENGQAANLYGSYMPGVNLTEANLTGCNAQKCHLYNNQLNGSNATLTKAILIGANFDDANLYKADFTKAILNGVSFNRTNLMGANFKGVTLAPGVERAISFTGANLQGTDFSDAAIVGGILLEAAISLPKANAPNQTNGVQIQRVYNNSDNDFAAYLLELTRAEATSIIGYDAEADADKTDKEDDDNDDDEYDNAYVIASKYLETGPINNNLLINLNRVTKTIDGKPVTIDVTAGATVTFLQKQRAYKIKSKTEEYLIVPGYDKEFLVSYNVYAAGNVPACSIDYYSVLKEGLVTKELSDAITAKSKGKIVLAPDAMLTYIDRPVSWRVEREGVAYVLWWGVKLVKKRERYKLASVIYVRRSVDALQGLFQSTKISLRNQTLFRKLEPAAGEDTSTWLINTGKDDALYLNSGYIQYKMVASPAASPTRLVLYGYTMRMIGFGNNQRQVMQDFDCEPTRLDADALDDKTTMPNNKKKFENQADRTTYEEWMWVSKDHIPEPPVCVPSPISYCPTLPGKVMRLAKPDVYYDLTERLP</sequence>
<dbReference type="SUPFAM" id="SSF141571">
    <property type="entry name" value="Pentapeptide repeat-like"/>
    <property type="match status" value="3"/>
</dbReference>
<reference evidence="1 2" key="1">
    <citation type="submission" date="2019-02" db="EMBL/GenBank/DDBJ databases">
        <title>Pedobacter sp. RP-1-14 sp. nov., isolated from Arctic soil.</title>
        <authorList>
            <person name="Dahal R.H."/>
        </authorList>
    </citation>
    <scope>NUCLEOTIDE SEQUENCE [LARGE SCALE GENOMIC DNA]</scope>
    <source>
        <strain evidence="1 2">RP-1-14</strain>
    </source>
</reference>
<name>A0A4R0NLX9_9SPHI</name>
<dbReference type="PANTHER" id="PTHR14136">
    <property type="entry name" value="BTB_POZ DOMAIN-CONTAINING PROTEIN KCTD9"/>
    <property type="match status" value="1"/>
</dbReference>